<evidence type="ECO:0000313" key="2">
    <source>
        <dbReference type="Proteomes" id="UP000472270"/>
    </source>
</evidence>
<reference evidence="1" key="2">
    <citation type="submission" date="2025-09" db="UniProtKB">
        <authorList>
            <consortium name="Ensembl"/>
        </authorList>
    </citation>
    <scope>IDENTIFICATION</scope>
</reference>
<dbReference type="Proteomes" id="UP000472270">
    <property type="component" value="Unassembled WGS sequence"/>
</dbReference>
<protein>
    <submittedName>
        <fullName evidence="1">Uncharacterized protein</fullName>
    </submittedName>
</protein>
<dbReference type="Ensembl" id="ENSSRHT00000024513.1">
    <property type="protein sequence ID" value="ENSSRHP00000023792.1"/>
    <property type="gene ID" value="ENSSRHG00000012517.1"/>
</dbReference>
<proteinExistence type="predicted"/>
<keyword evidence="2" id="KW-1185">Reference proteome</keyword>
<sequence length="108" mass="12156">MKPPVSALISSLHSFKKMLKKWAWCAASGGGKEGRQTTQLRVQTVSFRAHRVKNTNKCTAICTLHRKHIYECTVAPLRTFKAYSVAAHCYRSMKKSETPHQLRVGLVA</sequence>
<accession>A0A673HDW4</accession>
<reference evidence="1" key="1">
    <citation type="submission" date="2025-08" db="UniProtKB">
        <authorList>
            <consortium name="Ensembl"/>
        </authorList>
    </citation>
    <scope>IDENTIFICATION</scope>
</reference>
<organism evidence="1 2">
    <name type="scientific">Sinocyclocheilus rhinocerous</name>
    <dbReference type="NCBI Taxonomy" id="307959"/>
    <lineage>
        <taxon>Eukaryota</taxon>
        <taxon>Metazoa</taxon>
        <taxon>Chordata</taxon>
        <taxon>Craniata</taxon>
        <taxon>Vertebrata</taxon>
        <taxon>Euteleostomi</taxon>
        <taxon>Actinopterygii</taxon>
        <taxon>Neopterygii</taxon>
        <taxon>Teleostei</taxon>
        <taxon>Ostariophysi</taxon>
        <taxon>Cypriniformes</taxon>
        <taxon>Cyprinidae</taxon>
        <taxon>Cyprininae</taxon>
        <taxon>Sinocyclocheilus</taxon>
    </lineage>
</organism>
<dbReference type="AlphaFoldDB" id="A0A673HDW4"/>
<name>A0A673HDW4_9TELE</name>
<evidence type="ECO:0000313" key="1">
    <source>
        <dbReference type="Ensembl" id="ENSSRHP00000023792.1"/>
    </source>
</evidence>